<evidence type="ECO:0008006" key="4">
    <source>
        <dbReference type="Google" id="ProtNLM"/>
    </source>
</evidence>
<reference evidence="2 3" key="1">
    <citation type="journal article" date="2018" name="Arch. Microbiol.">
        <title>New insights into the metabolic potential of the phototrophic purple bacterium Rhodopila globiformis DSM 161(T) from its draft genome sequence and evidence for a vanadium-dependent nitrogenase.</title>
        <authorList>
            <person name="Imhoff J.F."/>
            <person name="Rahn T."/>
            <person name="Kunzel S."/>
            <person name="Neulinger S.C."/>
        </authorList>
    </citation>
    <scope>NUCLEOTIDE SEQUENCE [LARGE SCALE GENOMIC DNA]</scope>
    <source>
        <strain evidence="2 3">DSM 161</strain>
    </source>
</reference>
<accession>A0A2S6MUP6</accession>
<evidence type="ECO:0000313" key="3">
    <source>
        <dbReference type="Proteomes" id="UP000239724"/>
    </source>
</evidence>
<dbReference type="InterPro" id="IPR011727">
    <property type="entry name" value="CHP02117"/>
</dbReference>
<gene>
    <name evidence="2" type="ORF">CCS01_31200</name>
</gene>
<keyword evidence="1" id="KW-0732">Signal</keyword>
<evidence type="ECO:0000313" key="2">
    <source>
        <dbReference type="EMBL" id="PPQ26084.1"/>
    </source>
</evidence>
<keyword evidence="3" id="KW-1185">Reference proteome</keyword>
<dbReference type="OrthoDB" id="211174at2"/>
<dbReference type="EMBL" id="NHRY01000274">
    <property type="protein sequence ID" value="PPQ26084.1"/>
    <property type="molecule type" value="Genomic_DNA"/>
</dbReference>
<name>A0A2S6MUP6_RHOGL</name>
<dbReference type="Pfam" id="PF09601">
    <property type="entry name" value="DUF2459"/>
    <property type="match status" value="1"/>
</dbReference>
<protein>
    <recommendedName>
        <fullName evidence="4">DUF2459 domain-containing protein</fullName>
    </recommendedName>
</protein>
<proteinExistence type="predicted"/>
<dbReference type="AlphaFoldDB" id="A0A2S6MUP6"/>
<dbReference type="RefSeq" id="WP_104523118.1">
    <property type="nucleotide sequence ID" value="NZ_NHRY01000274.1"/>
</dbReference>
<organism evidence="2 3">
    <name type="scientific">Rhodopila globiformis</name>
    <name type="common">Rhodopseudomonas globiformis</name>
    <dbReference type="NCBI Taxonomy" id="1071"/>
    <lineage>
        <taxon>Bacteria</taxon>
        <taxon>Pseudomonadati</taxon>
        <taxon>Pseudomonadota</taxon>
        <taxon>Alphaproteobacteria</taxon>
        <taxon>Acetobacterales</taxon>
        <taxon>Acetobacteraceae</taxon>
        <taxon>Rhodopila</taxon>
    </lineage>
</organism>
<feature type="chain" id="PRO_5015579213" description="DUF2459 domain-containing protein" evidence="1">
    <location>
        <begin position="22"/>
        <end position="214"/>
    </location>
</feature>
<sequence length="214" mass="22770">MTRLVLLLLCVVPLFACSAPAPPVPDNLAAAPRDAIIYVIGRGWHTDIGLPATEIAGPLLALEAPFPGVRYLTIGFGDRTYLLKRTVTVLSMLQALLPGHGALLVTGLRAPPEAAFGDAHVVVLHITRADLARLRQRLWQAFETSPDGAPVAIVAGPYPGSLFYAAAEPYSGLFTCNTWTAVMMRAAGQPMPIGGVLFASQVMGMARWIASQKE</sequence>
<evidence type="ECO:0000256" key="1">
    <source>
        <dbReference type="SAM" id="SignalP"/>
    </source>
</evidence>
<dbReference type="Proteomes" id="UP000239724">
    <property type="component" value="Unassembled WGS sequence"/>
</dbReference>
<feature type="signal peptide" evidence="1">
    <location>
        <begin position="1"/>
        <end position="21"/>
    </location>
</feature>
<comment type="caution">
    <text evidence="2">The sequence shown here is derived from an EMBL/GenBank/DDBJ whole genome shotgun (WGS) entry which is preliminary data.</text>
</comment>